<keyword evidence="3" id="KW-1185">Reference proteome</keyword>
<protein>
    <submittedName>
        <fullName evidence="2">Uncharacterized protein</fullName>
    </submittedName>
</protein>
<proteinExistence type="predicted"/>
<reference evidence="2 3" key="1">
    <citation type="submission" date="2020-12" db="EMBL/GenBank/DDBJ databases">
        <title>Sulforoseuscoccus oceanibium gen. nov., sp. nov., a representative of the phylum Verrucomicrobia with special cytoplasmic membrane, and proposal of Sulforoseuscoccusaceae fam. nov.</title>
        <authorList>
            <person name="Xi F."/>
        </authorList>
    </citation>
    <scope>NUCLEOTIDE SEQUENCE [LARGE SCALE GENOMIC DNA]</scope>
    <source>
        <strain evidence="2 3">T37</strain>
    </source>
</reference>
<keyword evidence="1" id="KW-0472">Membrane</keyword>
<organism evidence="2 3">
    <name type="scientific">Sulfuriroseicoccus oceanibius</name>
    <dbReference type="NCBI Taxonomy" id="2707525"/>
    <lineage>
        <taxon>Bacteria</taxon>
        <taxon>Pseudomonadati</taxon>
        <taxon>Verrucomicrobiota</taxon>
        <taxon>Verrucomicrobiia</taxon>
        <taxon>Verrucomicrobiales</taxon>
        <taxon>Verrucomicrobiaceae</taxon>
        <taxon>Sulfuriroseicoccus</taxon>
    </lineage>
</organism>
<dbReference type="EMBL" id="CP066776">
    <property type="protein sequence ID" value="QQL43839.1"/>
    <property type="molecule type" value="Genomic_DNA"/>
</dbReference>
<dbReference type="RefSeq" id="WP_235203319.1">
    <property type="nucleotide sequence ID" value="NZ_CP066776.1"/>
</dbReference>
<evidence type="ECO:0000256" key="1">
    <source>
        <dbReference type="SAM" id="Phobius"/>
    </source>
</evidence>
<evidence type="ECO:0000313" key="3">
    <source>
        <dbReference type="Proteomes" id="UP000475117"/>
    </source>
</evidence>
<keyword evidence="1" id="KW-0812">Transmembrane</keyword>
<name>A0A7T7JBA1_9BACT</name>
<accession>A0A7T7JBA1</accession>
<keyword evidence="1" id="KW-1133">Transmembrane helix</keyword>
<dbReference type="AlphaFoldDB" id="A0A7T7JBA1"/>
<dbReference type="Proteomes" id="UP000475117">
    <property type="component" value="Chromosome"/>
</dbReference>
<dbReference type="KEGG" id="soa:G3M56_008000"/>
<feature type="transmembrane region" description="Helical" evidence="1">
    <location>
        <begin position="32"/>
        <end position="52"/>
    </location>
</feature>
<sequence length="88" mass="9575">MPSENHIQQARFETNHPHLPGRCRLVLFGVRLIRLSGVFVVGFVGVAVVIAMCVTVSVVAMTAMVVQHLGVFPGVTFTRCANQRKGSK</sequence>
<gene>
    <name evidence="2" type="ORF">G3M56_008000</name>
</gene>
<evidence type="ECO:0000313" key="2">
    <source>
        <dbReference type="EMBL" id="QQL43839.1"/>
    </source>
</evidence>